<dbReference type="EMBL" id="JAQQWN010000009">
    <property type="protein sequence ID" value="KAK8066728.1"/>
    <property type="molecule type" value="Genomic_DNA"/>
</dbReference>
<evidence type="ECO:0000313" key="3">
    <source>
        <dbReference type="Proteomes" id="UP001433268"/>
    </source>
</evidence>
<comment type="caution">
    <text evidence="2">The sequence shown here is derived from an EMBL/GenBank/DDBJ whole genome shotgun (WGS) entry which is preliminary data.</text>
</comment>
<dbReference type="RefSeq" id="XP_066663481.1">
    <property type="nucleotide sequence ID" value="XM_066817789.1"/>
</dbReference>
<organism evidence="2 3">
    <name type="scientific">Apiospora hydei</name>
    <dbReference type="NCBI Taxonomy" id="1337664"/>
    <lineage>
        <taxon>Eukaryota</taxon>
        <taxon>Fungi</taxon>
        <taxon>Dikarya</taxon>
        <taxon>Ascomycota</taxon>
        <taxon>Pezizomycotina</taxon>
        <taxon>Sordariomycetes</taxon>
        <taxon>Xylariomycetidae</taxon>
        <taxon>Amphisphaeriales</taxon>
        <taxon>Apiosporaceae</taxon>
        <taxon>Apiospora</taxon>
    </lineage>
</organism>
<reference evidence="2 3" key="1">
    <citation type="submission" date="2023-01" db="EMBL/GenBank/DDBJ databases">
        <title>Analysis of 21 Apiospora genomes using comparative genomics revels a genus with tremendous synthesis potential of carbohydrate active enzymes and secondary metabolites.</title>
        <authorList>
            <person name="Sorensen T."/>
        </authorList>
    </citation>
    <scope>NUCLEOTIDE SEQUENCE [LARGE SCALE GENOMIC DNA]</scope>
    <source>
        <strain evidence="2 3">CBS 114990</strain>
    </source>
</reference>
<sequence>MCSSSKGSVPPADNSRRGMRGKGSEGITLAKYAKQDNAILIKERGDVFGIVEEAKIMVEMGCAALGVRKTNKCQGRHAGGQARKKKSLRGGFDQRGGRSCLFQPQYVLVDAAAERDVQLGIYIIQAILFW</sequence>
<dbReference type="GeneID" id="92050849"/>
<dbReference type="Proteomes" id="UP001433268">
    <property type="component" value="Unassembled WGS sequence"/>
</dbReference>
<keyword evidence="3" id="KW-1185">Reference proteome</keyword>
<proteinExistence type="predicted"/>
<evidence type="ECO:0000313" key="2">
    <source>
        <dbReference type="EMBL" id="KAK8066728.1"/>
    </source>
</evidence>
<accession>A0ABR1V6B0</accession>
<gene>
    <name evidence="2" type="ORF">PG997_013475</name>
</gene>
<feature type="region of interest" description="Disordered" evidence="1">
    <location>
        <begin position="1"/>
        <end position="23"/>
    </location>
</feature>
<evidence type="ECO:0000256" key="1">
    <source>
        <dbReference type="SAM" id="MobiDB-lite"/>
    </source>
</evidence>
<protein>
    <submittedName>
        <fullName evidence="2">Uncharacterized protein</fullName>
    </submittedName>
</protein>
<name>A0ABR1V6B0_9PEZI</name>